<sequence>MKHFSPTLLLLLLIFTLFSCSSDSEDPTPEPDVIAPTVDFTIPGASGTGGSRPVVVSNQIQINIDAKDTEGIAKVEAFIDGQKVGEDTTAPYQITIDVSGYTSKMSQTAKFTDYVLKIVVTDTSGNTSSKEQVINIDNALPLITEVSLTNGQVIGGDTNPITFSAGDNEGLSGVNIYINDELISEIIDNVYQFNLNTLELADGENTMKIEATDLAENTTSHEVVFIADNTGPEIVANSVEEGQILDEEFIMSTTLSDTYSSVTMLIVTLGELNFFSAGVDFPAGTDGQVDFNLNPEDYYTGEQILKITAFDSLGNTSELEIPIIIMRKLITVNFPEQNVNPERISYYLFASKMSGELLAVQQVSPENSSATLRTAIDIGVNEDFMLTFADQISGRFGETNELTTIQNITRNSFKEINLGPRPQFRSQFNPVYPIQFGLDEAIWSDQGEFWTLSGGNSFDTAVFGQSHLLSSGNPAPNQITIERFQNISNNLQSQRVFLSLKDRNNGLSSYALINVEDLSNDFIIDASLFNTYDDGYREFFINDTGSGYPESAAAEIKIVGYLNQEDFENNIYHEMESIGYGPGLPQSMKFWAIDIFEKHRNTIRLSNTVIESIGEPQQSYSTLDWNVDFTFANNEFSIAANSNNEAILGQVFISDDIALHQGTGTFTVMNGREQTYKWSLIFDVNQQDNVILPSLPVELESWRFHENYQSQEHNEKQVEIRKYENLSSYDEYLNQIIKDNQYWYLVSPKKEIMYNSGATGAYNNPNHFILD</sequence>
<dbReference type="RefSeq" id="WP_379830024.1">
    <property type="nucleotide sequence ID" value="NZ_JBHUHU010000001.1"/>
</dbReference>
<organism evidence="2 3">
    <name type="scientific">Flagellimonas iocasae</name>
    <dbReference type="NCBI Taxonomy" id="2055905"/>
    <lineage>
        <taxon>Bacteria</taxon>
        <taxon>Pseudomonadati</taxon>
        <taxon>Bacteroidota</taxon>
        <taxon>Flavobacteriia</taxon>
        <taxon>Flavobacteriales</taxon>
        <taxon>Flavobacteriaceae</taxon>
        <taxon>Flagellimonas</taxon>
    </lineage>
</organism>
<evidence type="ECO:0000313" key="2">
    <source>
        <dbReference type="EMBL" id="MFD2099278.1"/>
    </source>
</evidence>
<accession>A0ABW4XYE0</accession>
<protein>
    <submittedName>
        <fullName evidence="2">Ig-like domain-containing protein</fullName>
    </submittedName>
</protein>
<keyword evidence="1" id="KW-0732">Signal</keyword>
<reference evidence="3" key="1">
    <citation type="journal article" date="2019" name="Int. J. Syst. Evol. Microbiol.">
        <title>The Global Catalogue of Microorganisms (GCM) 10K type strain sequencing project: providing services to taxonomists for standard genome sequencing and annotation.</title>
        <authorList>
            <consortium name="The Broad Institute Genomics Platform"/>
            <consortium name="The Broad Institute Genome Sequencing Center for Infectious Disease"/>
            <person name="Wu L."/>
            <person name="Ma J."/>
        </authorList>
    </citation>
    <scope>NUCLEOTIDE SEQUENCE [LARGE SCALE GENOMIC DNA]</scope>
    <source>
        <strain evidence="3">JCM 3389</strain>
    </source>
</reference>
<feature type="chain" id="PRO_5046087245" evidence="1">
    <location>
        <begin position="22"/>
        <end position="771"/>
    </location>
</feature>
<dbReference type="Proteomes" id="UP001597342">
    <property type="component" value="Unassembled WGS sequence"/>
</dbReference>
<proteinExistence type="predicted"/>
<name>A0ABW4XYE0_9FLAO</name>
<gene>
    <name evidence="2" type="ORF">ACFSJE_05795</name>
</gene>
<dbReference type="EMBL" id="JBHUHU010000001">
    <property type="protein sequence ID" value="MFD2099278.1"/>
    <property type="molecule type" value="Genomic_DNA"/>
</dbReference>
<comment type="caution">
    <text evidence="2">The sequence shown here is derived from an EMBL/GenBank/DDBJ whole genome shotgun (WGS) entry which is preliminary data.</text>
</comment>
<evidence type="ECO:0000313" key="3">
    <source>
        <dbReference type="Proteomes" id="UP001597342"/>
    </source>
</evidence>
<dbReference type="Gene3D" id="2.60.40.10">
    <property type="entry name" value="Immunoglobulins"/>
    <property type="match status" value="2"/>
</dbReference>
<evidence type="ECO:0000256" key="1">
    <source>
        <dbReference type="SAM" id="SignalP"/>
    </source>
</evidence>
<dbReference type="PROSITE" id="PS51257">
    <property type="entry name" value="PROKAR_LIPOPROTEIN"/>
    <property type="match status" value="1"/>
</dbReference>
<dbReference type="Pfam" id="PF17957">
    <property type="entry name" value="Big_7"/>
    <property type="match status" value="2"/>
</dbReference>
<dbReference type="InterPro" id="IPR013783">
    <property type="entry name" value="Ig-like_fold"/>
</dbReference>
<feature type="signal peptide" evidence="1">
    <location>
        <begin position="1"/>
        <end position="21"/>
    </location>
</feature>
<keyword evidence="3" id="KW-1185">Reference proteome</keyword>